<keyword evidence="2" id="KW-1185">Reference proteome</keyword>
<dbReference type="Proteomes" id="UP000541810">
    <property type="component" value="Unassembled WGS sequence"/>
</dbReference>
<evidence type="ECO:0000313" key="2">
    <source>
        <dbReference type="Proteomes" id="UP000541810"/>
    </source>
</evidence>
<reference evidence="1 2" key="1">
    <citation type="submission" date="2020-08" db="EMBL/GenBank/DDBJ databases">
        <title>Genomic Encyclopedia of Type Strains, Phase IV (KMG-IV): sequencing the most valuable type-strain genomes for metagenomic binning, comparative biology and taxonomic classification.</title>
        <authorList>
            <person name="Goeker M."/>
        </authorList>
    </citation>
    <scope>NUCLEOTIDE SEQUENCE [LARGE SCALE GENOMIC DNA]</scope>
    <source>
        <strain evidence="1 2">DSM 103725</strain>
    </source>
</reference>
<dbReference type="EMBL" id="JACHGY010000001">
    <property type="protein sequence ID" value="MBB6429741.1"/>
    <property type="molecule type" value="Genomic_DNA"/>
</dbReference>
<sequence length="74" mass="8126">MVRRPPGRGAMPADQNCGTEIKLNESLAAPLITATKQEYETKLAEQSAGYAKRQPALHDRADQLANVMQTSVRM</sequence>
<gene>
    <name evidence="1" type="ORF">HNQ40_001547</name>
</gene>
<protein>
    <submittedName>
        <fullName evidence="1">Uncharacterized protein</fullName>
    </submittedName>
</protein>
<comment type="caution">
    <text evidence="1">The sequence shown here is derived from an EMBL/GenBank/DDBJ whole genome shotgun (WGS) entry which is preliminary data.</text>
</comment>
<name>A0A7X0H7W9_9BACT</name>
<evidence type="ECO:0000313" key="1">
    <source>
        <dbReference type="EMBL" id="MBB6429741.1"/>
    </source>
</evidence>
<organism evidence="1 2">
    <name type="scientific">Algisphaera agarilytica</name>
    <dbReference type="NCBI Taxonomy" id="1385975"/>
    <lineage>
        <taxon>Bacteria</taxon>
        <taxon>Pseudomonadati</taxon>
        <taxon>Planctomycetota</taxon>
        <taxon>Phycisphaerae</taxon>
        <taxon>Phycisphaerales</taxon>
        <taxon>Phycisphaeraceae</taxon>
        <taxon>Algisphaera</taxon>
    </lineage>
</organism>
<accession>A0A7X0H7W9</accession>
<proteinExistence type="predicted"/>
<dbReference type="AlphaFoldDB" id="A0A7X0H7W9"/>